<dbReference type="Pfam" id="PF00201">
    <property type="entry name" value="UDPGT"/>
    <property type="match status" value="1"/>
</dbReference>
<accession>A0ABD2MLT2</accession>
<feature type="chain" id="PRO_5044533082" description="UDP-glucuronosyltransferase" evidence="5">
    <location>
        <begin position="20"/>
        <end position="532"/>
    </location>
</feature>
<dbReference type="PROSITE" id="PS00375">
    <property type="entry name" value="UDPGT"/>
    <property type="match status" value="1"/>
</dbReference>
<keyword evidence="5" id="KW-0732">Signal</keyword>
<evidence type="ECO:0000256" key="2">
    <source>
        <dbReference type="ARBA" id="ARBA00022676"/>
    </source>
</evidence>
<dbReference type="Proteomes" id="UP001516400">
    <property type="component" value="Unassembled WGS sequence"/>
</dbReference>
<comment type="caution">
    <text evidence="6">The sequence shown here is derived from an EMBL/GenBank/DDBJ whole genome shotgun (WGS) entry which is preliminary data.</text>
</comment>
<protein>
    <recommendedName>
        <fullName evidence="5">UDP-glucuronosyltransferase</fullName>
        <ecNumber evidence="5">2.4.1.17</ecNumber>
    </recommendedName>
</protein>
<organism evidence="6 7">
    <name type="scientific">Cryptolaemus montrouzieri</name>
    <dbReference type="NCBI Taxonomy" id="559131"/>
    <lineage>
        <taxon>Eukaryota</taxon>
        <taxon>Metazoa</taxon>
        <taxon>Ecdysozoa</taxon>
        <taxon>Arthropoda</taxon>
        <taxon>Hexapoda</taxon>
        <taxon>Insecta</taxon>
        <taxon>Pterygota</taxon>
        <taxon>Neoptera</taxon>
        <taxon>Endopterygota</taxon>
        <taxon>Coleoptera</taxon>
        <taxon>Polyphaga</taxon>
        <taxon>Cucujiformia</taxon>
        <taxon>Coccinelloidea</taxon>
        <taxon>Coccinellidae</taxon>
        <taxon>Scymninae</taxon>
        <taxon>Scymnini</taxon>
        <taxon>Cryptolaemus</taxon>
    </lineage>
</organism>
<dbReference type="InterPro" id="IPR050271">
    <property type="entry name" value="UDP-glycosyltransferase"/>
</dbReference>
<feature type="transmembrane region" description="Helical" evidence="5">
    <location>
        <begin position="472"/>
        <end position="496"/>
    </location>
</feature>
<evidence type="ECO:0000256" key="5">
    <source>
        <dbReference type="RuleBase" id="RU362059"/>
    </source>
</evidence>
<dbReference type="GO" id="GO:0016020">
    <property type="term" value="C:membrane"/>
    <property type="evidence" value="ECO:0007669"/>
    <property type="project" value="UniProtKB-SubCell"/>
</dbReference>
<dbReference type="FunFam" id="3.40.50.2000:FF:000050">
    <property type="entry name" value="UDP-glucuronosyltransferase"/>
    <property type="match status" value="1"/>
</dbReference>
<keyword evidence="5" id="KW-1133">Transmembrane helix</keyword>
<evidence type="ECO:0000256" key="1">
    <source>
        <dbReference type="ARBA" id="ARBA00009995"/>
    </source>
</evidence>
<dbReference type="GO" id="GO:0015020">
    <property type="term" value="F:glucuronosyltransferase activity"/>
    <property type="evidence" value="ECO:0007669"/>
    <property type="project" value="UniProtKB-EC"/>
</dbReference>
<reference evidence="6 7" key="1">
    <citation type="journal article" date="2021" name="BMC Biol.">
        <title>Horizontally acquired antibacterial genes associated with adaptive radiation of ladybird beetles.</title>
        <authorList>
            <person name="Li H.S."/>
            <person name="Tang X.F."/>
            <person name="Huang Y.H."/>
            <person name="Xu Z.Y."/>
            <person name="Chen M.L."/>
            <person name="Du X.Y."/>
            <person name="Qiu B.Y."/>
            <person name="Chen P.T."/>
            <person name="Zhang W."/>
            <person name="Slipinski A."/>
            <person name="Escalona H.E."/>
            <person name="Waterhouse R.M."/>
            <person name="Zwick A."/>
            <person name="Pang H."/>
        </authorList>
    </citation>
    <scope>NUCLEOTIDE SEQUENCE [LARGE SCALE GENOMIC DNA]</scope>
    <source>
        <strain evidence="6">SYSU2018</strain>
    </source>
</reference>
<comment type="catalytic activity">
    <reaction evidence="5">
        <text>glucuronate acceptor + UDP-alpha-D-glucuronate = acceptor beta-D-glucuronoside + UDP + H(+)</text>
        <dbReference type="Rhea" id="RHEA:21032"/>
        <dbReference type="ChEBI" id="CHEBI:15378"/>
        <dbReference type="ChEBI" id="CHEBI:58052"/>
        <dbReference type="ChEBI" id="CHEBI:58223"/>
        <dbReference type="ChEBI" id="CHEBI:132367"/>
        <dbReference type="ChEBI" id="CHEBI:132368"/>
        <dbReference type="EC" id="2.4.1.17"/>
    </reaction>
</comment>
<keyword evidence="7" id="KW-1185">Reference proteome</keyword>
<dbReference type="EC" id="2.4.1.17" evidence="5"/>
<keyword evidence="3 4" id="KW-0808">Transferase</keyword>
<evidence type="ECO:0000256" key="4">
    <source>
        <dbReference type="RuleBase" id="RU003718"/>
    </source>
</evidence>
<dbReference type="Gene3D" id="3.40.50.2000">
    <property type="entry name" value="Glycogen Phosphorylase B"/>
    <property type="match status" value="2"/>
</dbReference>
<dbReference type="InterPro" id="IPR035595">
    <property type="entry name" value="UDP_glycos_trans_CS"/>
</dbReference>
<dbReference type="InterPro" id="IPR002213">
    <property type="entry name" value="UDP_glucos_trans"/>
</dbReference>
<proteinExistence type="inferred from homology"/>
<comment type="subcellular location">
    <subcellularLocation>
        <location evidence="5">Membrane</location>
        <topology evidence="5">Single-pass membrane protein</topology>
    </subcellularLocation>
</comment>
<dbReference type="EMBL" id="JABFTP020000001">
    <property type="protein sequence ID" value="KAL3267222.1"/>
    <property type="molecule type" value="Genomic_DNA"/>
</dbReference>
<gene>
    <name evidence="6" type="ORF">HHI36_011357</name>
</gene>
<keyword evidence="2 4" id="KW-0328">Glycosyltransferase</keyword>
<comment type="similarity">
    <text evidence="1 4">Belongs to the UDP-glycosyltransferase family.</text>
</comment>
<sequence length="532" mass="61014">MNLLIFLTCVTICAKDVLSARILGVFMTPSYSHQVVYQPIWKELSLRGHDVTVITPNPLHDPKLTNLTEIDVSSSYKIFREANEAELLFKKSMLGEVKRFSMLYEKLNHHQFSNPEVQALIRNKNQTFDLLLVEYLYPSMYALKDVFDCPMIGITSLGLTAYGNEIIGNPKNPAFDPDNTFTVSSNLSFMERLSSAAFDIFTRISSKYILLKKLDKLLPQYIGQEIRPLHEICMEFSLVIVNSNLALRNAKPTVPNLIDISGIHLQKPRPLPEDLRCFLNSSNEGVIYTSLGSNMKSALLPQYKLDAIMEVFSQLPYKVLWKFEKEDLPNKPANVEIRKWLPQQDVLSHPNVKLFISQAGLQSIDEALLGKVPMLLVPFFADQHFNAHHMVEKGAALSLDYHTATKEEFKNSILELMNNPKYQNHVDELSSIASDQMVPALEKAVWWIEYVLRHDGAKHLSYSGKHIPFYQFYMLDLLAVFITSVVLFIYISVFTIKRIFQLLSYMRKSIKTKKSKNIGYYKGTNTHIYSFF</sequence>
<keyword evidence="5" id="KW-0472">Membrane</keyword>
<evidence type="ECO:0000313" key="7">
    <source>
        <dbReference type="Proteomes" id="UP001516400"/>
    </source>
</evidence>
<evidence type="ECO:0000256" key="3">
    <source>
        <dbReference type="ARBA" id="ARBA00022679"/>
    </source>
</evidence>
<dbReference type="PANTHER" id="PTHR48043">
    <property type="entry name" value="EG:EG0003.4 PROTEIN-RELATED"/>
    <property type="match status" value="1"/>
</dbReference>
<keyword evidence="5" id="KW-0812">Transmembrane</keyword>
<name>A0ABD2MLT2_9CUCU</name>
<evidence type="ECO:0000313" key="6">
    <source>
        <dbReference type="EMBL" id="KAL3267222.1"/>
    </source>
</evidence>
<dbReference type="SUPFAM" id="SSF53756">
    <property type="entry name" value="UDP-Glycosyltransferase/glycogen phosphorylase"/>
    <property type="match status" value="1"/>
</dbReference>
<dbReference type="PANTHER" id="PTHR48043:SF159">
    <property type="entry name" value="EG:EG0003.4 PROTEIN-RELATED"/>
    <property type="match status" value="1"/>
</dbReference>
<feature type="signal peptide" evidence="5">
    <location>
        <begin position="1"/>
        <end position="19"/>
    </location>
</feature>
<dbReference type="AlphaFoldDB" id="A0ABD2MLT2"/>
<dbReference type="CDD" id="cd03784">
    <property type="entry name" value="GT1_Gtf-like"/>
    <property type="match status" value="1"/>
</dbReference>